<evidence type="ECO:0000256" key="2">
    <source>
        <dbReference type="SAM" id="Phobius"/>
    </source>
</evidence>
<sequence>MGAVVVTTRFGDPTPRSRLIGLIAAGALALTVVFGLLSAPVLLFADVDFGDKFRMLLGLLPKVALEAIAALYVLGTVSPPLARKPQDRNRDRNNGRNEEPFFGGYQNDGFQGYGSYPSPEPAGAPVPTGPVQDPSVPSTLPAAPHQQHPAQPGLVYGSADSSADRTQDAYAAPVYDQGYASRHEVVQPSGNGFGEPYRPPVNAAPQQAPQQVPQQAPPQGPVFDQHGYAGDSPSFPPVAYNEPTYNESTYNAPVYNEPVYQEPVYQEPVYNEPVYQDPAYQANQSNYGGSSFSGYAAPQFAQQAYEPSYEGDLREQQLAQAYQQAQSYQQAPTAPQPPPQQAQQSQLPPPVQQALPQAVQQPAQPVYNSPLGHPQTREPYQQDRFQGDPLSGPEQTIRYQGDSLSSPDLSRYQGDPLSSPDLGRYLGDPLSGPERARFQGDPLNDPLPGNELLDPTAIYKPERQQAKPEEGVGREQAAQGADGTPHWYGSDRRDH</sequence>
<feature type="region of interest" description="Disordered" evidence="1">
    <location>
        <begin position="185"/>
        <end position="244"/>
    </location>
</feature>
<proteinExistence type="predicted"/>
<feature type="region of interest" description="Disordered" evidence="1">
    <location>
        <begin position="268"/>
        <end position="294"/>
    </location>
</feature>
<reference evidence="3 4" key="1">
    <citation type="submission" date="2019-10" db="EMBL/GenBank/DDBJ databases">
        <title>Whole genome shotgun sequence of Acrocarpospora pleiomorpha NBRC 16267.</title>
        <authorList>
            <person name="Ichikawa N."/>
            <person name="Kimura A."/>
            <person name="Kitahashi Y."/>
            <person name="Komaki H."/>
            <person name="Oguchi A."/>
        </authorList>
    </citation>
    <scope>NUCLEOTIDE SEQUENCE [LARGE SCALE GENOMIC DNA]</scope>
    <source>
        <strain evidence="3 4">NBRC 16267</strain>
    </source>
</reference>
<feature type="compositionally biased region" description="Low complexity" evidence="1">
    <location>
        <begin position="141"/>
        <end position="152"/>
    </location>
</feature>
<feature type="region of interest" description="Disordered" evidence="1">
    <location>
        <begin position="306"/>
        <end position="495"/>
    </location>
</feature>
<organism evidence="3 4">
    <name type="scientific">Acrocarpospora pleiomorpha</name>
    <dbReference type="NCBI Taxonomy" id="90975"/>
    <lineage>
        <taxon>Bacteria</taxon>
        <taxon>Bacillati</taxon>
        <taxon>Actinomycetota</taxon>
        <taxon>Actinomycetes</taxon>
        <taxon>Streptosporangiales</taxon>
        <taxon>Streptosporangiaceae</taxon>
        <taxon>Acrocarpospora</taxon>
    </lineage>
</organism>
<feature type="compositionally biased region" description="Polar residues" evidence="1">
    <location>
        <begin position="393"/>
        <end position="408"/>
    </location>
</feature>
<feature type="compositionally biased region" description="Low complexity" evidence="1">
    <location>
        <begin position="200"/>
        <end position="214"/>
    </location>
</feature>
<keyword evidence="4" id="KW-1185">Reference proteome</keyword>
<keyword evidence="2" id="KW-0812">Transmembrane</keyword>
<feature type="region of interest" description="Disordered" evidence="1">
    <location>
        <begin position="81"/>
        <end position="164"/>
    </location>
</feature>
<evidence type="ECO:0000313" key="3">
    <source>
        <dbReference type="EMBL" id="GES23412.1"/>
    </source>
</evidence>
<feature type="compositionally biased region" description="Basic and acidic residues" evidence="1">
    <location>
        <begin position="460"/>
        <end position="473"/>
    </location>
</feature>
<dbReference type="EMBL" id="BLAF01000041">
    <property type="protein sequence ID" value="GES23412.1"/>
    <property type="molecule type" value="Genomic_DNA"/>
</dbReference>
<comment type="caution">
    <text evidence="3">The sequence shown here is derived from an EMBL/GenBank/DDBJ whole genome shotgun (WGS) entry which is preliminary data.</text>
</comment>
<protein>
    <submittedName>
        <fullName evidence="3">Uncharacterized protein</fullName>
    </submittedName>
</protein>
<feature type="compositionally biased region" description="Basic and acidic residues" evidence="1">
    <location>
        <begin position="84"/>
        <end position="99"/>
    </location>
</feature>
<feature type="compositionally biased region" description="Low complexity" evidence="1">
    <location>
        <begin position="341"/>
        <end position="367"/>
    </location>
</feature>
<feature type="compositionally biased region" description="Pro residues" evidence="1">
    <location>
        <begin position="118"/>
        <end position="128"/>
    </location>
</feature>
<keyword evidence="2" id="KW-1133">Transmembrane helix</keyword>
<name>A0A5M3XQV4_9ACTN</name>
<feature type="compositionally biased region" description="Low complexity" evidence="1">
    <location>
        <begin position="316"/>
        <end position="333"/>
    </location>
</feature>
<dbReference type="AlphaFoldDB" id="A0A5M3XQV4"/>
<evidence type="ECO:0000256" key="1">
    <source>
        <dbReference type="SAM" id="MobiDB-lite"/>
    </source>
</evidence>
<dbReference type="Proteomes" id="UP000377595">
    <property type="component" value="Unassembled WGS sequence"/>
</dbReference>
<feature type="transmembrane region" description="Helical" evidence="2">
    <location>
        <begin position="63"/>
        <end position="82"/>
    </location>
</feature>
<feature type="transmembrane region" description="Helical" evidence="2">
    <location>
        <begin position="19"/>
        <end position="43"/>
    </location>
</feature>
<accession>A0A5M3XQV4</accession>
<evidence type="ECO:0000313" key="4">
    <source>
        <dbReference type="Proteomes" id="UP000377595"/>
    </source>
</evidence>
<keyword evidence="2" id="KW-0472">Membrane</keyword>
<feature type="compositionally biased region" description="Polar residues" evidence="1">
    <location>
        <begin position="281"/>
        <end position="293"/>
    </location>
</feature>
<gene>
    <name evidence="3" type="ORF">Aple_063110</name>
</gene>